<dbReference type="OrthoDB" id="9809485at2"/>
<dbReference type="Pfam" id="PF03193">
    <property type="entry name" value="RsgA_GTPase"/>
    <property type="match status" value="1"/>
</dbReference>
<dbReference type="KEGG" id="palb:EJC50_11090"/>
<dbReference type="InterPro" id="IPR010914">
    <property type="entry name" value="RsgA_GTPase_dom"/>
</dbReference>
<evidence type="ECO:0000256" key="11">
    <source>
        <dbReference type="SAM" id="MobiDB-lite"/>
    </source>
</evidence>
<evidence type="ECO:0000259" key="13">
    <source>
        <dbReference type="PROSITE" id="PS51721"/>
    </source>
</evidence>
<evidence type="ECO:0000313" key="15">
    <source>
        <dbReference type="Proteomes" id="UP000272528"/>
    </source>
</evidence>
<organism evidence="14 15">
    <name type="scientific">Paenibacillus albus</name>
    <dbReference type="NCBI Taxonomy" id="2495582"/>
    <lineage>
        <taxon>Bacteria</taxon>
        <taxon>Bacillati</taxon>
        <taxon>Bacillota</taxon>
        <taxon>Bacilli</taxon>
        <taxon>Bacillales</taxon>
        <taxon>Paenibacillaceae</taxon>
        <taxon>Paenibacillus</taxon>
    </lineage>
</organism>
<dbReference type="NCBIfam" id="TIGR00157">
    <property type="entry name" value="ribosome small subunit-dependent GTPase A"/>
    <property type="match status" value="1"/>
</dbReference>
<comment type="subunit">
    <text evidence="10">Monomer. Associates with 30S ribosomal subunit, binds 16S rRNA.</text>
</comment>
<keyword evidence="15" id="KW-1185">Reference proteome</keyword>
<dbReference type="GO" id="GO:0005525">
    <property type="term" value="F:GTP binding"/>
    <property type="evidence" value="ECO:0007669"/>
    <property type="project" value="UniProtKB-UniRule"/>
</dbReference>
<dbReference type="Gene3D" id="1.10.40.50">
    <property type="entry name" value="Probable gtpase engc, domain 3"/>
    <property type="match status" value="1"/>
</dbReference>
<accession>A0A3Q8X9T3</accession>
<dbReference type="GO" id="GO:0003924">
    <property type="term" value="F:GTPase activity"/>
    <property type="evidence" value="ECO:0007669"/>
    <property type="project" value="UniProtKB-UniRule"/>
</dbReference>
<feature type="region of interest" description="Disordered" evidence="11">
    <location>
        <begin position="341"/>
        <end position="376"/>
    </location>
</feature>
<feature type="domain" description="EngC GTPase" evidence="12">
    <location>
        <begin position="129"/>
        <end position="276"/>
    </location>
</feature>
<dbReference type="InterPro" id="IPR030378">
    <property type="entry name" value="G_CP_dom"/>
</dbReference>
<dbReference type="GO" id="GO:0046872">
    <property type="term" value="F:metal ion binding"/>
    <property type="evidence" value="ECO:0007669"/>
    <property type="project" value="UniProtKB-KW"/>
</dbReference>
<keyword evidence="5 10" id="KW-0547">Nucleotide-binding</keyword>
<dbReference type="CDD" id="cd01854">
    <property type="entry name" value="YjeQ_EngC"/>
    <property type="match status" value="1"/>
</dbReference>
<evidence type="ECO:0000256" key="4">
    <source>
        <dbReference type="ARBA" id="ARBA00022730"/>
    </source>
</evidence>
<feature type="binding site" evidence="10">
    <location>
        <position position="306"/>
    </location>
    <ligand>
        <name>Zn(2+)</name>
        <dbReference type="ChEBI" id="CHEBI:29105"/>
    </ligand>
</feature>
<dbReference type="HAMAP" id="MF_01820">
    <property type="entry name" value="GTPase_RsgA"/>
    <property type="match status" value="1"/>
</dbReference>
<gene>
    <name evidence="10 14" type="primary">rsgA</name>
    <name evidence="14" type="ORF">EJC50_11090</name>
</gene>
<feature type="domain" description="CP-type G" evidence="13">
    <location>
        <begin position="123"/>
        <end position="278"/>
    </location>
</feature>
<feature type="binding site" evidence="10">
    <location>
        <position position="314"/>
    </location>
    <ligand>
        <name>Zn(2+)</name>
        <dbReference type="ChEBI" id="CHEBI:29105"/>
    </ligand>
</feature>
<dbReference type="PROSITE" id="PS50936">
    <property type="entry name" value="ENGC_GTPASE"/>
    <property type="match status" value="1"/>
</dbReference>
<evidence type="ECO:0000256" key="2">
    <source>
        <dbReference type="ARBA" id="ARBA00022517"/>
    </source>
</evidence>
<proteinExistence type="inferred from homology"/>
<dbReference type="InterPro" id="IPR027417">
    <property type="entry name" value="P-loop_NTPase"/>
</dbReference>
<comment type="subcellular location">
    <subcellularLocation>
        <location evidence="10">Cytoplasm</location>
    </subcellularLocation>
</comment>
<sequence length="376" mass="41133">MNEQGQGQEQGQLRPADLLQQFGWNTDWETRFAAASAALPKGCIPARVIAQFTNQYRIMTSAGELSAEVSGKFQFQANTRSEYPAVGDWVAAAPMDGEKRAIIHGVLPRGSAMIRRASGSVPEEQVIGTNIDTLFIVGALNGDYNVSRIERYLVTAWESGATPVVLLTKADLCDNVELSIAEVEASAPGVPVHAVSAVAGTGRDALAPYLQPGSTIAVTGSSGVGKSTLLNWLAGGELMRTQGIREDDARGRHTTTHRELFPLPGGFIMMDTPGMRELQLWESDSGWQEAFADIESIAANCRFRDCRHERELGCAVREALSSGALEERRFTSYKKTGRELAHQMRKEQSVSKRQQKSADKRREARTTFSKRMIDAD</sequence>
<keyword evidence="1 10" id="KW-0963">Cytoplasm</keyword>
<protein>
    <recommendedName>
        <fullName evidence="10">Small ribosomal subunit biogenesis GTPase RsgA</fullName>
        <ecNumber evidence="10">3.6.1.-</ecNumber>
    </recommendedName>
</protein>
<comment type="similarity">
    <text evidence="10">Belongs to the TRAFAC class YlqF/YawG GTPase family. RsgA subfamily.</text>
</comment>
<evidence type="ECO:0000256" key="5">
    <source>
        <dbReference type="ARBA" id="ARBA00022741"/>
    </source>
</evidence>
<evidence type="ECO:0000256" key="10">
    <source>
        <dbReference type="HAMAP-Rule" id="MF_01820"/>
    </source>
</evidence>
<dbReference type="PROSITE" id="PS51721">
    <property type="entry name" value="G_CP"/>
    <property type="match status" value="1"/>
</dbReference>
<feature type="binding site" evidence="10">
    <location>
        <begin position="220"/>
        <end position="228"/>
    </location>
    <ligand>
        <name>GTP</name>
        <dbReference type="ChEBI" id="CHEBI:37565"/>
    </ligand>
</feature>
<feature type="binding site" evidence="10">
    <location>
        <position position="308"/>
    </location>
    <ligand>
        <name>Zn(2+)</name>
        <dbReference type="ChEBI" id="CHEBI:29105"/>
    </ligand>
</feature>
<feature type="binding site" evidence="10">
    <location>
        <begin position="168"/>
        <end position="171"/>
    </location>
    <ligand>
        <name>GTP</name>
        <dbReference type="ChEBI" id="CHEBI:37565"/>
    </ligand>
</feature>
<evidence type="ECO:0000256" key="7">
    <source>
        <dbReference type="ARBA" id="ARBA00022833"/>
    </source>
</evidence>
<evidence type="ECO:0000256" key="8">
    <source>
        <dbReference type="ARBA" id="ARBA00022884"/>
    </source>
</evidence>
<keyword evidence="2 10" id="KW-0690">Ribosome biogenesis</keyword>
<dbReference type="EC" id="3.6.1.-" evidence="10"/>
<feature type="binding site" evidence="10">
    <location>
        <position position="301"/>
    </location>
    <ligand>
        <name>Zn(2+)</name>
        <dbReference type="ChEBI" id="CHEBI:29105"/>
    </ligand>
</feature>
<dbReference type="Gene3D" id="3.40.50.300">
    <property type="entry name" value="P-loop containing nucleotide triphosphate hydrolases"/>
    <property type="match status" value="1"/>
</dbReference>
<keyword evidence="8 10" id="KW-0694">RNA-binding</keyword>
<dbReference type="EMBL" id="CP034437">
    <property type="protein sequence ID" value="AZN43650.1"/>
    <property type="molecule type" value="Genomic_DNA"/>
</dbReference>
<dbReference type="GO" id="GO:0005737">
    <property type="term" value="C:cytoplasm"/>
    <property type="evidence" value="ECO:0007669"/>
    <property type="project" value="UniProtKB-SubCell"/>
</dbReference>
<dbReference type="Proteomes" id="UP000272528">
    <property type="component" value="Chromosome"/>
</dbReference>
<keyword evidence="3 10" id="KW-0479">Metal-binding</keyword>
<dbReference type="GO" id="GO:0019843">
    <property type="term" value="F:rRNA binding"/>
    <property type="evidence" value="ECO:0007669"/>
    <property type="project" value="UniProtKB-KW"/>
</dbReference>
<evidence type="ECO:0000256" key="6">
    <source>
        <dbReference type="ARBA" id="ARBA00022801"/>
    </source>
</evidence>
<comment type="function">
    <text evidence="10">One of several proteins that assist in the late maturation steps of the functional core of the 30S ribosomal subunit. Helps release RbfA from mature subunits. May play a role in the assembly of ribosomal proteins into the subunit. Circularly permuted GTPase that catalyzes slow GTP hydrolysis, GTPase activity is stimulated by the 30S ribosomal subunit.</text>
</comment>
<evidence type="ECO:0000259" key="12">
    <source>
        <dbReference type="PROSITE" id="PS50936"/>
    </source>
</evidence>
<dbReference type="GO" id="GO:0042274">
    <property type="term" value="P:ribosomal small subunit biogenesis"/>
    <property type="evidence" value="ECO:0007669"/>
    <property type="project" value="UniProtKB-UniRule"/>
</dbReference>
<keyword evidence="6 10" id="KW-0378">Hydrolase</keyword>
<reference evidence="15" key="1">
    <citation type="submission" date="2018-12" db="EMBL/GenBank/DDBJ databases">
        <title>Genome sequence of Peanibacillus sp.</title>
        <authorList>
            <person name="Subramani G."/>
            <person name="Srinivasan S."/>
            <person name="Kim M.K."/>
        </authorList>
    </citation>
    <scope>NUCLEOTIDE SEQUENCE [LARGE SCALE GENOMIC DNA]</scope>
    <source>
        <strain evidence="15">18JY67-1</strain>
    </source>
</reference>
<dbReference type="PANTHER" id="PTHR32120:SF10">
    <property type="entry name" value="SMALL RIBOSOMAL SUBUNIT BIOGENESIS GTPASE RSGA"/>
    <property type="match status" value="1"/>
</dbReference>
<evidence type="ECO:0000256" key="1">
    <source>
        <dbReference type="ARBA" id="ARBA00022490"/>
    </source>
</evidence>
<dbReference type="AlphaFoldDB" id="A0A3Q8X9T3"/>
<dbReference type="PANTHER" id="PTHR32120">
    <property type="entry name" value="SMALL RIBOSOMAL SUBUNIT BIOGENESIS GTPASE RSGA"/>
    <property type="match status" value="1"/>
</dbReference>
<name>A0A3Q8X9T3_9BACL</name>
<keyword evidence="7 10" id="KW-0862">Zinc</keyword>
<keyword evidence="4 10" id="KW-0699">rRNA-binding</keyword>
<keyword evidence="9 10" id="KW-0342">GTP-binding</keyword>
<comment type="cofactor">
    <cofactor evidence="10">
        <name>Zn(2+)</name>
        <dbReference type="ChEBI" id="CHEBI:29105"/>
    </cofactor>
    <text evidence="10">Binds 1 zinc ion per subunit.</text>
</comment>
<dbReference type="SUPFAM" id="SSF52540">
    <property type="entry name" value="P-loop containing nucleoside triphosphate hydrolases"/>
    <property type="match status" value="1"/>
</dbReference>
<evidence type="ECO:0000313" key="14">
    <source>
        <dbReference type="EMBL" id="AZN43650.1"/>
    </source>
</evidence>
<evidence type="ECO:0000256" key="3">
    <source>
        <dbReference type="ARBA" id="ARBA00022723"/>
    </source>
</evidence>
<dbReference type="InterPro" id="IPR004881">
    <property type="entry name" value="Ribosome_biogen_GTPase_RsgA"/>
</dbReference>
<evidence type="ECO:0000256" key="9">
    <source>
        <dbReference type="ARBA" id="ARBA00023134"/>
    </source>
</evidence>